<gene>
    <name evidence="12" type="primary">hypF</name>
    <name evidence="12" type="ORF">G0Q06_11520</name>
</gene>
<evidence type="ECO:0000256" key="3">
    <source>
        <dbReference type="ARBA" id="ARBA00022598"/>
    </source>
</evidence>
<dbReference type="SUPFAM" id="SSF54975">
    <property type="entry name" value="Acylphosphatase/BLUF domain-like"/>
    <property type="match status" value="1"/>
</dbReference>
<sequence length="782" mass="84748">MDTKLPGKEFHEVLIYIRGTVQGVGFRPFIARLADRYSISGWVRNDGRGVTIGARQTKENIRLFTDALLTELPGPARIDDWRVENPDTGSIDPTNAEFKILESPLSGESPIVPVTPDLAICPDCRSELMDPDNRRYHYPFINCTNCGPRYSIVESLPYDRERTTMSAFTMCPSCMEEYSNPLDRRFHAQPNACPDCGPQLSLVGMDGGLLAGQEGAVDQACDALRLKAIVAVKGLGGFHLFADASCAETIQLLRRRKHRDQKPFAVMFPDIESLRSHCHVTTAEEALLNSPAAPIVLVRQRTDSKVAVEVAPGNPWIGAILPYTPLHILLMSKFAGPLVATSANLSEEPLCSDNAEAIKRLAGIADMVLQHDRPIARAVDDSVLRISSHGSIVLRRSRGYAPTPLRLPENIGCTGAQLSVGAHLKNTIAIAMEKQVVVSPHIGDLSNNKSVKAFERTIDLLSRLYGGTADKVVCDLHPDYMSTQFAESLGIPIVRVQHHLAHIFSCLLEHGGGPEKVLGVVWDGTGYGEDKTIWGGEFIIVDKGNGTARRVAHLKPFPLPGGEAAVRQTGRSAVGLLYAANFLGDHPMRELVSRALGEEASNLPLLVKALEKNLNAPVTTSAGRLFDAAAALLGLSDRNTFEGQAGMAMEFAAAKSTSSPSPLPWRVDDSHHQAGALEVDWAPMILNLCTQFVSGNDPNQLAMDFHKTLASMILDVAQRIGVESVVLSGGCFQNAILSDFTTDLLKDSNFKVLLHHQLSPNDNSISAGQALAALTDITRVKS</sequence>
<keyword evidence="9" id="KW-0378">Hydrolase</keyword>
<dbReference type="EMBL" id="JAAGNX010000003">
    <property type="protein sequence ID" value="NDV63084.1"/>
    <property type="molecule type" value="Genomic_DNA"/>
</dbReference>
<dbReference type="InterPro" id="IPR051060">
    <property type="entry name" value="Carbamoyltrans_HypF-like"/>
</dbReference>
<dbReference type="InterPro" id="IPR011125">
    <property type="entry name" value="Znf_HypF"/>
</dbReference>
<dbReference type="InterPro" id="IPR055128">
    <property type="entry name" value="HypF_C_2"/>
</dbReference>
<dbReference type="NCBIfam" id="TIGR00143">
    <property type="entry name" value="hypF"/>
    <property type="match status" value="1"/>
</dbReference>
<evidence type="ECO:0000313" key="12">
    <source>
        <dbReference type="EMBL" id="NDV63084.1"/>
    </source>
</evidence>
<evidence type="ECO:0000256" key="9">
    <source>
        <dbReference type="PROSITE-ProRule" id="PRU00520"/>
    </source>
</evidence>
<evidence type="ECO:0000256" key="5">
    <source>
        <dbReference type="ARBA" id="ARBA00022771"/>
    </source>
</evidence>
<feature type="active site" evidence="9">
    <location>
        <position position="45"/>
    </location>
</feature>
<dbReference type="Gene3D" id="3.30.420.40">
    <property type="match status" value="1"/>
</dbReference>
<dbReference type="EC" id="6.2.-.-" evidence="8"/>
<dbReference type="InterPro" id="IPR041440">
    <property type="entry name" value="HypF_C"/>
</dbReference>
<dbReference type="Pfam" id="PF17788">
    <property type="entry name" value="HypF_C"/>
    <property type="match status" value="1"/>
</dbReference>
<comment type="pathway">
    <text evidence="1">Protein modification; [NiFe] hydrogenase maturation.</text>
</comment>
<evidence type="ECO:0000256" key="7">
    <source>
        <dbReference type="ARBA" id="ARBA00048220"/>
    </source>
</evidence>
<feature type="domain" description="YrdC-like" evidence="11">
    <location>
        <begin position="214"/>
        <end position="399"/>
    </location>
</feature>
<evidence type="ECO:0000256" key="4">
    <source>
        <dbReference type="ARBA" id="ARBA00022723"/>
    </source>
</evidence>
<dbReference type="InterPro" id="IPR036046">
    <property type="entry name" value="Acylphosphatase-like_dom_sf"/>
</dbReference>
<dbReference type="InterPro" id="IPR017968">
    <property type="entry name" value="Acylphosphatase_CS"/>
</dbReference>
<evidence type="ECO:0000259" key="11">
    <source>
        <dbReference type="PROSITE" id="PS51163"/>
    </source>
</evidence>
<keyword evidence="12" id="KW-0808">Transferase</keyword>
<dbReference type="InterPro" id="IPR006070">
    <property type="entry name" value="Sua5-like_dom"/>
</dbReference>
<dbReference type="PROSITE" id="PS51163">
    <property type="entry name" value="YRDC"/>
    <property type="match status" value="1"/>
</dbReference>
<protein>
    <recommendedName>
        <fullName evidence="8">Carbamoyltransferase</fullName>
        <ecNumber evidence="8">6.2.-.-</ecNumber>
    </recommendedName>
</protein>
<dbReference type="RefSeq" id="WP_163966080.1">
    <property type="nucleotide sequence ID" value="NZ_JAAGNX010000003.1"/>
</dbReference>
<evidence type="ECO:0000256" key="6">
    <source>
        <dbReference type="ARBA" id="ARBA00022833"/>
    </source>
</evidence>
<accession>A0A6B2M4R9</accession>
<reference evidence="12 13" key="1">
    <citation type="submission" date="2020-02" db="EMBL/GenBank/DDBJ databases">
        <title>Albibacoteraceae fam. nov., the first described family within the subdivision 4 Verrucomicrobia.</title>
        <authorList>
            <person name="Xi F."/>
        </authorList>
    </citation>
    <scope>NUCLEOTIDE SEQUENCE [LARGE SCALE GENOMIC DNA]</scope>
    <source>
        <strain evidence="12 13">CK1056</strain>
    </source>
</reference>
<organism evidence="12 13">
    <name type="scientific">Oceanipulchritudo coccoides</name>
    <dbReference type="NCBI Taxonomy" id="2706888"/>
    <lineage>
        <taxon>Bacteria</taxon>
        <taxon>Pseudomonadati</taxon>
        <taxon>Verrucomicrobiota</taxon>
        <taxon>Opitutia</taxon>
        <taxon>Puniceicoccales</taxon>
        <taxon>Oceanipulchritudinaceae</taxon>
        <taxon>Oceanipulchritudo</taxon>
    </lineage>
</organism>
<comment type="similarity">
    <text evidence="2 8">Belongs to the carbamoyltransferase HypF family.</text>
</comment>
<dbReference type="Pfam" id="PF01300">
    <property type="entry name" value="Sua5_yciO_yrdC"/>
    <property type="match status" value="1"/>
</dbReference>
<evidence type="ECO:0000313" key="13">
    <source>
        <dbReference type="Proteomes" id="UP000478417"/>
    </source>
</evidence>
<evidence type="ECO:0000256" key="1">
    <source>
        <dbReference type="ARBA" id="ARBA00004711"/>
    </source>
</evidence>
<dbReference type="GO" id="GO:0016874">
    <property type="term" value="F:ligase activity"/>
    <property type="evidence" value="ECO:0007669"/>
    <property type="project" value="UniProtKB-UniRule"/>
</dbReference>
<dbReference type="Gene3D" id="3.90.870.50">
    <property type="match status" value="1"/>
</dbReference>
<dbReference type="Pfam" id="PF22521">
    <property type="entry name" value="HypF_C_2"/>
    <property type="match status" value="1"/>
</dbReference>
<keyword evidence="13" id="KW-1185">Reference proteome</keyword>
<dbReference type="UniPathway" id="UPA00335"/>
<dbReference type="InterPro" id="IPR001792">
    <property type="entry name" value="Acylphosphatase-like_dom"/>
</dbReference>
<comment type="caution">
    <text evidence="12">The sequence shown here is derived from an EMBL/GenBank/DDBJ whole genome shotgun (WGS) entry which is preliminary data.</text>
</comment>
<dbReference type="Gene3D" id="3.30.110.120">
    <property type="match status" value="1"/>
</dbReference>
<dbReference type="Pfam" id="PF00708">
    <property type="entry name" value="Acylphosphatase"/>
    <property type="match status" value="1"/>
</dbReference>
<dbReference type="PROSITE" id="PS51160">
    <property type="entry name" value="ACYLPHOSPHATASE_3"/>
    <property type="match status" value="1"/>
</dbReference>
<dbReference type="Pfam" id="PF07503">
    <property type="entry name" value="zf-HYPF"/>
    <property type="match status" value="2"/>
</dbReference>
<dbReference type="GO" id="GO:0051604">
    <property type="term" value="P:protein maturation"/>
    <property type="evidence" value="ECO:0007669"/>
    <property type="project" value="TreeGrafter"/>
</dbReference>
<feature type="active site" evidence="9">
    <location>
        <position position="27"/>
    </location>
</feature>
<feature type="domain" description="Acylphosphatase-like" evidence="10">
    <location>
        <begin position="12"/>
        <end position="102"/>
    </location>
</feature>
<proteinExistence type="inferred from homology"/>
<dbReference type="PANTHER" id="PTHR42959:SF1">
    <property type="entry name" value="CARBAMOYLTRANSFERASE HYPF"/>
    <property type="match status" value="1"/>
</dbReference>
<dbReference type="GO" id="GO:0003998">
    <property type="term" value="F:acylphosphatase activity"/>
    <property type="evidence" value="ECO:0007669"/>
    <property type="project" value="UniProtKB-EC"/>
</dbReference>
<dbReference type="PROSITE" id="PS00150">
    <property type="entry name" value="ACYLPHOSPHATASE_1"/>
    <property type="match status" value="1"/>
</dbReference>
<evidence type="ECO:0000256" key="2">
    <source>
        <dbReference type="ARBA" id="ARBA00008097"/>
    </source>
</evidence>
<keyword evidence="5" id="KW-0863">Zinc-finger</keyword>
<evidence type="ECO:0000256" key="8">
    <source>
        <dbReference type="PIRNR" id="PIRNR006256"/>
    </source>
</evidence>
<dbReference type="AlphaFoldDB" id="A0A6B2M4R9"/>
<dbReference type="SUPFAM" id="SSF55821">
    <property type="entry name" value="YrdC/RibB"/>
    <property type="match status" value="1"/>
</dbReference>
<keyword evidence="4" id="KW-0479">Metal-binding</keyword>
<comment type="catalytic activity">
    <reaction evidence="9">
        <text>an acyl phosphate + H2O = a carboxylate + phosphate + H(+)</text>
        <dbReference type="Rhea" id="RHEA:14965"/>
        <dbReference type="ChEBI" id="CHEBI:15377"/>
        <dbReference type="ChEBI" id="CHEBI:15378"/>
        <dbReference type="ChEBI" id="CHEBI:29067"/>
        <dbReference type="ChEBI" id="CHEBI:43474"/>
        <dbReference type="ChEBI" id="CHEBI:59918"/>
        <dbReference type="EC" id="3.6.1.7"/>
    </reaction>
</comment>
<keyword evidence="6" id="KW-0862">Zinc</keyword>
<dbReference type="GO" id="GO:0003725">
    <property type="term" value="F:double-stranded RNA binding"/>
    <property type="evidence" value="ECO:0007669"/>
    <property type="project" value="InterPro"/>
</dbReference>
<comment type="catalytic activity">
    <reaction evidence="7">
        <text>C-terminal L-cysteinyl-[HypE protein] + carbamoyl phosphate + ATP + H2O = C-terminal S-carboxamide-L-cysteinyl-[HypE protein] + AMP + phosphate + diphosphate + H(+)</text>
        <dbReference type="Rhea" id="RHEA:55636"/>
        <dbReference type="Rhea" id="RHEA-COMP:14247"/>
        <dbReference type="Rhea" id="RHEA-COMP:14392"/>
        <dbReference type="ChEBI" id="CHEBI:15377"/>
        <dbReference type="ChEBI" id="CHEBI:15378"/>
        <dbReference type="ChEBI" id="CHEBI:30616"/>
        <dbReference type="ChEBI" id="CHEBI:33019"/>
        <dbReference type="ChEBI" id="CHEBI:43474"/>
        <dbReference type="ChEBI" id="CHEBI:58228"/>
        <dbReference type="ChEBI" id="CHEBI:76913"/>
        <dbReference type="ChEBI" id="CHEBI:139126"/>
        <dbReference type="ChEBI" id="CHEBI:456215"/>
    </reaction>
</comment>
<keyword evidence="3" id="KW-0436">Ligase</keyword>
<dbReference type="GO" id="GO:0016743">
    <property type="term" value="F:carboxyl- or carbamoyltransferase activity"/>
    <property type="evidence" value="ECO:0007669"/>
    <property type="project" value="UniProtKB-UniRule"/>
</dbReference>
<dbReference type="PIRSF" id="PIRSF006256">
    <property type="entry name" value="CMPcnvr_hdrg_mat"/>
    <property type="match status" value="1"/>
</dbReference>
<dbReference type="InterPro" id="IPR004421">
    <property type="entry name" value="Carbamoyltransferase_HypF"/>
</dbReference>
<evidence type="ECO:0000259" key="10">
    <source>
        <dbReference type="PROSITE" id="PS51160"/>
    </source>
</evidence>
<name>A0A6B2M4R9_9BACT</name>
<dbReference type="Gene3D" id="3.30.420.360">
    <property type="match status" value="1"/>
</dbReference>
<dbReference type="GO" id="GO:0008270">
    <property type="term" value="F:zinc ion binding"/>
    <property type="evidence" value="ECO:0007669"/>
    <property type="project" value="UniProtKB-KW"/>
</dbReference>
<dbReference type="PANTHER" id="PTHR42959">
    <property type="entry name" value="CARBAMOYLTRANSFERASE"/>
    <property type="match status" value="1"/>
</dbReference>
<dbReference type="Proteomes" id="UP000478417">
    <property type="component" value="Unassembled WGS sequence"/>
</dbReference>
<dbReference type="InterPro" id="IPR017945">
    <property type="entry name" value="DHBP_synth_RibB-like_a/b_dom"/>
</dbReference>